<dbReference type="RefSeq" id="WP_047765446.1">
    <property type="nucleotide sequence ID" value="NZ_LAQL01000013.1"/>
</dbReference>
<gene>
    <name evidence="1" type="ORF">WH96_17180</name>
</gene>
<dbReference type="EMBL" id="LAQL01000013">
    <property type="protein sequence ID" value="KLN59596.1"/>
    <property type="molecule type" value="Genomic_DNA"/>
</dbReference>
<evidence type="ECO:0000313" key="2">
    <source>
        <dbReference type="Proteomes" id="UP000035444"/>
    </source>
</evidence>
<name>A0A0H2MBM3_9PROT</name>
<accession>A0A0H2MBM3</accession>
<sequence length="97" mass="11253">MSAVATELSNAQIEFYDLLNQGPPQIVNYWNEGHCRTGELLEAMNFLSRSEKLMAEFYLMVWYGNQKQGFDLTEACSVLDQNNREIIASWVKNPFWP</sequence>
<dbReference type="OrthoDB" id="5742948at2"/>
<protein>
    <submittedName>
        <fullName evidence="1">Uncharacterized protein</fullName>
    </submittedName>
</protein>
<organism evidence="1 2">
    <name type="scientific">Kiloniella spongiae</name>
    <dbReference type="NCBI Taxonomy" id="1489064"/>
    <lineage>
        <taxon>Bacteria</taxon>
        <taxon>Pseudomonadati</taxon>
        <taxon>Pseudomonadota</taxon>
        <taxon>Alphaproteobacteria</taxon>
        <taxon>Rhodospirillales</taxon>
        <taxon>Kiloniellaceae</taxon>
        <taxon>Kiloniella</taxon>
    </lineage>
</organism>
<evidence type="ECO:0000313" key="1">
    <source>
        <dbReference type="EMBL" id="KLN59596.1"/>
    </source>
</evidence>
<comment type="caution">
    <text evidence="1">The sequence shown here is derived from an EMBL/GenBank/DDBJ whole genome shotgun (WGS) entry which is preliminary data.</text>
</comment>
<reference evidence="1 2" key="1">
    <citation type="submission" date="2015-03" db="EMBL/GenBank/DDBJ databases">
        <title>Genome Sequence of Kiloniella spongiae MEBiC09566, isolated from a marine sponge.</title>
        <authorList>
            <person name="Shao Z."/>
            <person name="Wang L."/>
            <person name="Li X."/>
        </authorList>
    </citation>
    <scope>NUCLEOTIDE SEQUENCE [LARGE SCALE GENOMIC DNA]</scope>
    <source>
        <strain evidence="1 2">MEBiC09566</strain>
    </source>
</reference>
<proteinExistence type="predicted"/>
<keyword evidence="2" id="KW-1185">Reference proteome</keyword>
<dbReference type="AlphaFoldDB" id="A0A0H2MBM3"/>
<dbReference type="Proteomes" id="UP000035444">
    <property type="component" value="Unassembled WGS sequence"/>
</dbReference>